<dbReference type="GO" id="GO:0008422">
    <property type="term" value="F:beta-glucosidase activity"/>
    <property type="evidence" value="ECO:0007669"/>
    <property type="project" value="UniProtKB-ARBA"/>
</dbReference>
<dbReference type="InterPro" id="IPR017853">
    <property type="entry name" value="GH"/>
</dbReference>
<dbReference type="Gene3D" id="3.20.20.300">
    <property type="entry name" value="Glycoside hydrolase, family 3, N-terminal domain"/>
    <property type="match status" value="1"/>
</dbReference>
<comment type="similarity">
    <text evidence="1">Belongs to the glycosyl hydrolase 3 family.</text>
</comment>
<dbReference type="FunFam" id="2.60.40.10:FF:000495">
    <property type="entry name" value="Periplasmic beta-glucosidase"/>
    <property type="match status" value="1"/>
</dbReference>
<protein>
    <submittedName>
        <fullName evidence="5">Beta-glucosidase</fullName>
    </submittedName>
</protein>
<keyword evidence="2" id="KW-0378">Hydrolase</keyword>
<evidence type="ECO:0000256" key="3">
    <source>
        <dbReference type="SAM" id="MobiDB-lite"/>
    </source>
</evidence>
<dbReference type="GO" id="GO:0009251">
    <property type="term" value="P:glucan catabolic process"/>
    <property type="evidence" value="ECO:0007669"/>
    <property type="project" value="TreeGrafter"/>
</dbReference>
<dbReference type="Pfam" id="PF00933">
    <property type="entry name" value="Glyco_hydro_3"/>
    <property type="match status" value="1"/>
</dbReference>
<dbReference type="PRINTS" id="PR00133">
    <property type="entry name" value="GLHYDRLASE3"/>
</dbReference>
<dbReference type="Proteomes" id="UP000292958">
    <property type="component" value="Unassembled WGS sequence"/>
</dbReference>
<dbReference type="InterPro" id="IPR036881">
    <property type="entry name" value="Glyco_hydro_3_C_sf"/>
</dbReference>
<evidence type="ECO:0000313" key="5">
    <source>
        <dbReference type="EMBL" id="RZU35429.1"/>
    </source>
</evidence>
<dbReference type="Pfam" id="PF14310">
    <property type="entry name" value="Fn3-like"/>
    <property type="match status" value="1"/>
</dbReference>
<feature type="domain" description="Fibronectin type III-like" evidence="4">
    <location>
        <begin position="672"/>
        <end position="741"/>
    </location>
</feature>
<dbReference type="SMART" id="SM01217">
    <property type="entry name" value="Fn3_like"/>
    <property type="match status" value="1"/>
</dbReference>
<comment type="caution">
    <text evidence="5">The sequence shown here is derived from an EMBL/GenBank/DDBJ whole genome shotgun (WGS) entry which is preliminary data.</text>
</comment>
<reference evidence="5 6" key="1">
    <citation type="submission" date="2019-02" db="EMBL/GenBank/DDBJ databases">
        <title>Genomic Encyclopedia of Archaeal and Bacterial Type Strains, Phase II (KMG-II): from individual species to whole genera.</title>
        <authorList>
            <person name="Goeker M."/>
        </authorList>
    </citation>
    <scope>NUCLEOTIDE SEQUENCE [LARGE SCALE GENOMIC DNA]</scope>
    <source>
        <strain evidence="5 6">DSM 18101</strain>
    </source>
</reference>
<evidence type="ECO:0000259" key="4">
    <source>
        <dbReference type="SMART" id="SM01217"/>
    </source>
</evidence>
<evidence type="ECO:0000313" key="6">
    <source>
        <dbReference type="Proteomes" id="UP000292958"/>
    </source>
</evidence>
<name>A0A4Q7YGH8_9BACT</name>
<sequence>MHTKFIWVASSAILFSSQIAGIVGLPAQARRSSSPPYRNASLSVDARVRDLLTRMTLEEKARQLDFYDGDESLQPGLPKKSNRTPPGADVFSETRAEQLFGTLGAGAVHDVEPSAGLYNRMQRWLIGHNRLGIPALFIEEGLHGYSNGTVFPTPIGLGATFDPGLAHDTAASIAAEMRSTGAAMVLAPVLDLAREPRWGRVEENFGEDTFLTTRMGVSYVQGTQGDSLATDHTIVAEPKHFAGHGSPEGGSNTSPVHMGERELRSTMLPPFEAAFREGQAMATMAAYHDIDGIPITADSELLTTILRGEWGFRGFVLSDLGAIKRLETAHHVAGSPSDAVCMAVHAGVDMQFYDYPHDVFEHALIDCLHDGRLKQADLDRAVSAVLRVKFQLGLFEKPYVDEALAVKEHRSTEHLAVSLRSARESITLLKDANAVLPLSKSVRRIAVLGPNGAVARYGDYEEEKNGLHISIVDGIRKLLPEATVSFDEGVDIQKALAAARDAEVILLALGEKQGISGEGFDRTNLDLPGNQQELLEAAVGTGKPVVLVLENGRPLTIGWAAEHVPAIVEAWYPGEYGGQAIAETLFGDINPAGRLPVSFPRTIGQLPDFYSALSSRQHRYVDSDGKPLFPFGFGLSYTTFEYSAFTISAQPDGQDVLAKVTVRNTGTRSGDEIVQLYVRQEVSSVATPGRALKGFQRIHLDPNESREVELRVPQRVLAVWNRQHQWVTERGQYTAWIGGSSTATLSANFQLR</sequence>
<dbReference type="Pfam" id="PF01915">
    <property type="entry name" value="Glyco_hydro_3_C"/>
    <property type="match status" value="1"/>
</dbReference>
<dbReference type="Gene3D" id="2.60.40.10">
    <property type="entry name" value="Immunoglobulins"/>
    <property type="match status" value="1"/>
</dbReference>
<dbReference type="Gene3D" id="3.40.50.1700">
    <property type="entry name" value="Glycoside hydrolase family 3 C-terminal domain"/>
    <property type="match status" value="1"/>
</dbReference>
<dbReference type="SUPFAM" id="SSF52279">
    <property type="entry name" value="Beta-D-glucan exohydrolase, C-terminal domain"/>
    <property type="match status" value="1"/>
</dbReference>
<accession>A0A4Q7YGH8</accession>
<dbReference type="PANTHER" id="PTHR30620">
    <property type="entry name" value="PERIPLASMIC BETA-GLUCOSIDASE-RELATED"/>
    <property type="match status" value="1"/>
</dbReference>
<dbReference type="EMBL" id="SHKW01000002">
    <property type="protein sequence ID" value="RZU35429.1"/>
    <property type="molecule type" value="Genomic_DNA"/>
</dbReference>
<keyword evidence="6" id="KW-1185">Reference proteome</keyword>
<dbReference type="InterPro" id="IPR026891">
    <property type="entry name" value="Fn3-like"/>
</dbReference>
<evidence type="ECO:0000256" key="1">
    <source>
        <dbReference type="ARBA" id="ARBA00005336"/>
    </source>
</evidence>
<dbReference type="InterPro" id="IPR002772">
    <property type="entry name" value="Glyco_hydro_3_C"/>
</dbReference>
<evidence type="ECO:0000256" key="2">
    <source>
        <dbReference type="ARBA" id="ARBA00022801"/>
    </source>
</evidence>
<feature type="region of interest" description="Disordered" evidence="3">
    <location>
        <begin position="68"/>
        <end position="88"/>
    </location>
</feature>
<dbReference type="SUPFAM" id="SSF51445">
    <property type="entry name" value="(Trans)glycosidases"/>
    <property type="match status" value="1"/>
</dbReference>
<organism evidence="5 6">
    <name type="scientific">Edaphobacter modestus</name>
    <dbReference type="NCBI Taxonomy" id="388466"/>
    <lineage>
        <taxon>Bacteria</taxon>
        <taxon>Pseudomonadati</taxon>
        <taxon>Acidobacteriota</taxon>
        <taxon>Terriglobia</taxon>
        <taxon>Terriglobales</taxon>
        <taxon>Acidobacteriaceae</taxon>
        <taxon>Edaphobacter</taxon>
    </lineage>
</organism>
<dbReference type="PANTHER" id="PTHR30620:SF123">
    <property type="entry name" value="BETA-XYLOSIDASE"/>
    <property type="match status" value="1"/>
</dbReference>
<dbReference type="RefSeq" id="WP_242618290.1">
    <property type="nucleotide sequence ID" value="NZ_SHKW01000002.1"/>
</dbReference>
<dbReference type="InterPro" id="IPR001764">
    <property type="entry name" value="Glyco_hydro_3_N"/>
</dbReference>
<dbReference type="AlphaFoldDB" id="A0A4Q7YGH8"/>
<dbReference type="InterPro" id="IPR036962">
    <property type="entry name" value="Glyco_hydro_3_N_sf"/>
</dbReference>
<dbReference type="InterPro" id="IPR051915">
    <property type="entry name" value="Cellulose_Degrad_GH3"/>
</dbReference>
<gene>
    <name evidence="5" type="ORF">BDD14_5476</name>
</gene>
<proteinExistence type="inferred from homology"/>
<dbReference type="InterPro" id="IPR013783">
    <property type="entry name" value="Ig-like_fold"/>
</dbReference>